<proteinExistence type="predicted"/>
<dbReference type="InterPro" id="IPR014777">
    <property type="entry name" value="4pyrrole_Mease_sub1"/>
</dbReference>
<dbReference type="InterPro" id="IPR035996">
    <property type="entry name" value="4pyrrol_Methylase_sf"/>
</dbReference>
<comment type="caution">
    <text evidence="3">The sequence shown here is derived from an EMBL/GenBank/DDBJ whole genome shotgun (WGS) entry which is preliminary data.</text>
</comment>
<dbReference type="Proteomes" id="UP001518925">
    <property type="component" value="Unassembled WGS sequence"/>
</dbReference>
<dbReference type="InterPro" id="IPR024180">
    <property type="entry name" value="Tetrapyrrole_Mease/MazG_pred"/>
</dbReference>
<organism evidence="3 4">
    <name type="scientific">Bacillus suaedaesalsae</name>
    <dbReference type="NCBI Taxonomy" id="2810349"/>
    <lineage>
        <taxon>Bacteria</taxon>
        <taxon>Bacillati</taxon>
        <taxon>Bacillota</taxon>
        <taxon>Bacilli</taxon>
        <taxon>Bacillales</taxon>
        <taxon>Bacillaceae</taxon>
        <taxon>Bacillus</taxon>
    </lineage>
</organism>
<dbReference type="PANTHER" id="PTHR30522:SF0">
    <property type="entry name" value="NUCLEOSIDE TRIPHOSPHATE PYROPHOSPHOHYDROLASE"/>
    <property type="match status" value="1"/>
</dbReference>
<dbReference type="GO" id="GO:0047429">
    <property type="term" value="F:nucleoside triphosphate diphosphatase activity"/>
    <property type="evidence" value="ECO:0007669"/>
    <property type="project" value="UniProtKB-EC"/>
</dbReference>
<dbReference type="CDD" id="cd11528">
    <property type="entry name" value="NTP-PPase_MazG_Nterm"/>
    <property type="match status" value="1"/>
</dbReference>
<dbReference type="PANTHER" id="PTHR30522">
    <property type="entry name" value="NUCLEOSIDE TRIPHOSPHATE PYROPHOSPHOHYDROLASE"/>
    <property type="match status" value="1"/>
</dbReference>
<dbReference type="RefSeq" id="WP_204201510.1">
    <property type="nucleotide sequence ID" value="NZ_JAFELM010000001.1"/>
</dbReference>
<dbReference type="Gene3D" id="3.40.1010.10">
    <property type="entry name" value="Cobalt-precorrin-4 Transmethylase, Domain 1"/>
    <property type="match status" value="1"/>
</dbReference>
<dbReference type="PIRSF" id="PIRSF002845">
    <property type="entry name" value="Ttrprl_mtas_MazG"/>
    <property type="match status" value="1"/>
</dbReference>
<keyword evidence="3" id="KW-0378">Hydrolase</keyword>
<dbReference type="EMBL" id="JAFELM010000001">
    <property type="protein sequence ID" value="MBM6616098.1"/>
    <property type="molecule type" value="Genomic_DNA"/>
</dbReference>
<evidence type="ECO:0000259" key="2">
    <source>
        <dbReference type="Pfam" id="PF03819"/>
    </source>
</evidence>
<dbReference type="InterPro" id="IPR035013">
    <property type="entry name" value="YabN_N"/>
</dbReference>
<accession>A0ABS2DCB8</accession>
<dbReference type="Gene3D" id="1.10.287.1080">
    <property type="entry name" value="MazG-like"/>
    <property type="match status" value="2"/>
</dbReference>
<gene>
    <name evidence="3" type="primary">mazG</name>
    <name evidence="3" type="ORF">JR050_00130</name>
</gene>
<dbReference type="InterPro" id="IPR048011">
    <property type="entry name" value="NTP-PPase_MazG-like_C"/>
</dbReference>
<name>A0ABS2DCB8_9BACI</name>
<feature type="domain" description="Tetrapyrrole methylase" evidence="1">
    <location>
        <begin position="5"/>
        <end position="206"/>
    </location>
</feature>
<dbReference type="InterPro" id="IPR000878">
    <property type="entry name" value="4pyrrol_Mease"/>
</dbReference>
<dbReference type="NCBIfam" id="NF007113">
    <property type="entry name" value="PRK09562.1"/>
    <property type="match status" value="1"/>
</dbReference>
<dbReference type="InterPro" id="IPR011551">
    <property type="entry name" value="NTP_PyrPHydrolase_MazG"/>
</dbReference>
<evidence type="ECO:0000313" key="3">
    <source>
        <dbReference type="EMBL" id="MBM6616098.1"/>
    </source>
</evidence>
<dbReference type="EC" id="3.6.1.9" evidence="3"/>
<evidence type="ECO:0000259" key="1">
    <source>
        <dbReference type="Pfam" id="PF00590"/>
    </source>
</evidence>
<dbReference type="NCBIfam" id="TIGR00444">
    <property type="entry name" value="mazG"/>
    <property type="match status" value="1"/>
</dbReference>
<reference evidence="3 4" key="1">
    <citation type="submission" date="2021-02" db="EMBL/GenBank/DDBJ databases">
        <title>Bacillus sp. RD4P76, an endophyte from a halophyte.</title>
        <authorList>
            <person name="Sun J.-Q."/>
        </authorList>
    </citation>
    <scope>NUCLEOTIDE SEQUENCE [LARGE SCALE GENOMIC DNA]</scope>
    <source>
        <strain evidence="3 4">RD4P76</strain>
    </source>
</reference>
<dbReference type="Pfam" id="PF00590">
    <property type="entry name" value="TP_methylase"/>
    <property type="match status" value="1"/>
</dbReference>
<keyword evidence="4" id="KW-1185">Reference proteome</keyword>
<dbReference type="Pfam" id="PF03819">
    <property type="entry name" value="MazG"/>
    <property type="match status" value="2"/>
</dbReference>
<evidence type="ECO:0000313" key="4">
    <source>
        <dbReference type="Proteomes" id="UP001518925"/>
    </source>
</evidence>
<protein>
    <submittedName>
        <fullName evidence="3">Nucleoside triphosphate pyrophosphohydrolase</fullName>
        <ecNumber evidence="3">3.6.1.9</ecNumber>
    </submittedName>
</protein>
<dbReference type="SUPFAM" id="SSF101386">
    <property type="entry name" value="all-alpha NTP pyrophosphatases"/>
    <property type="match status" value="2"/>
</dbReference>
<sequence>MSHTIFVLGLGAGEIGQLSLDMYKKIKQCSHLFVRTKNHPIIADLTTEGVTISSFDEIYEKHDQFEKVYEEIVELLCHKALSDDVYYAVPGHPLVAEKTVQLLIEKRNEGFQVVIEGGNSFIDPMITALEIDPIEGFQLVDATSFSSAELQLTQHMVICQVYDQLVASDVKLSLMERLPDDYEVVVVTAAGTSQQQIRNVPLYELDHGININNLTTIYVPPVKEKEMLYREFQTLKKVIADLRGPNGCPWDREQTHRSLKPYLIEEAYEVLEAIDEEDDDHLVEELGDVLLQVMLHAQIGEDEGWFTIEDVIEEVTEKMIRRHPHVFGDANASTSLDVSEIWGEMKRQEKDQDGSKSIFSDLAKSFPGLLMAFKIQKRAAKVGFDWDNPTPIWEKIEEEIEEFKKEIADHAPVEEAAKEFGDILFALVNIGRFYGIDPEVAITQTNQKFIKRFQFMETRIMEQKLEMNELSLNELDKFWEEAKKYEKYR</sequence>
<feature type="domain" description="NTP pyrophosphohydrolase MazG-like" evidence="2">
    <location>
        <begin position="394"/>
        <end position="452"/>
    </location>
</feature>
<dbReference type="SUPFAM" id="SSF53790">
    <property type="entry name" value="Tetrapyrrole methylase"/>
    <property type="match status" value="1"/>
</dbReference>
<dbReference type="InterPro" id="IPR048015">
    <property type="entry name" value="NTP-PPase_MazG-like_N"/>
</dbReference>
<feature type="domain" description="NTP pyrophosphohydrolase MazG-like" evidence="2">
    <location>
        <begin position="254"/>
        <end position="327"/>
    </location>
</feature>
<dbReference type="CDD" id="cd11723">
    <property type="entry name" value="YabN_N_like"/>
    <property type="match status" value="1"/>
</dbReference>
<dbReference type="CDD" id="cd11529">
    <property type="entry name" value="NTP-PPase_MazG_Cterm"/>
    <property type="match status" value="1"/>
</dbReference>
<dbReference type="InterPro" id="IPR004518">
    <property type="entry name" value="MazG-like_dom"/>
</dbReference>